<accession>A0A9W6H377</accession>
<feature type="domain" description="Fibronectin type III-like" evidence="5">
    <location>
        <begin position="580"/>
        <end position="648"/>
    </location>
</feature>
<protein>
    <recommendedName>
        <fullName evidence="4">Exo-alpha-(1-&gt;6)-L-arabinopyranosidase</fullName>
    </recommendedName>
</protein>
<dbReference type="Pfam" id="PF01915">
    <property type="entry name" value="Glyco_hydro_3_C"/>
    <property type="match status" value="1"/>
</dbReference>
<evidence type="ECO:0000259" key="5">
    <source>
        <dbReference type="SMART" id="SM01217"/>
    </source>
</evidence>
<evidence type="ECO:0000256" key="1">
    <source>
        <dbReference type="ARBA" id="ARBA00005336"/>
    </source>
</evidence>
<dbReference type="FunFam" id="2.60.40.10:FF:000495">
    <property type="entry name" value="Periplasmic beta-glucosidase"/>
    <property type="match status" value="1"/>
</dbReference>
<reference evidence="6" key="2">
    <citation type="submission" date="2023-01" db="EMBL/GenBank/DDBJ databases">
        <authorList>
            <person name="Sun Q."/>
            <person name="Evtushenko L."/>
        </authorList>
    </citation>
    <scope>NUCLEOTIDE SEQUENCE</scope>
    <source>
        <strain evidence="6">VKM Ac-1020</strain>
    </source>
</reference>
<dbReference type="Proteomes" id="UP001142462">
    <property type="component" value="Unassembled WGS sequence"/>
</dbReference>
<dbReference type="AlphaFoldDB" id="A0A9W6H377"/>
<reference evidence="6" key="1">
    <citation type="journal article" date="2014" name="Int. J. Syst. Evol. Microbiol.">
        <title>Complete genome sequence of Corynebacterium casei LMG S-19264T (=DSM 44701T), isolated from a smear-ripened cheese.</title>
        <authorList>
            <consortium name="US DOE Joint Genome Institute (JGI-PGF)"/>
            <person name="Walter F."/>
            <person name="Albersmeier A."/>
            <person name="Kalinowski J."/>
            <person name="Ruckert C."/>
        </authorList>
    </citation>
    <scope>NUCLEOTIDE SEQUENCE</scope>
    <source>
        <strain evidence="6">VKM Ac-1020</strain>
    </source>
</reference>
<dbReference type="SUPFAM" id="SSF52279">
    <property type="entry name" value="Beta-D-glucan exohydrolase, C-terminal domain"/>
    <property type="match status" value="1"/>
</dbReference>
<comment type="function">
    <text evidence="3">Catalyzes the hydrolysis of a non-reducing terminal alpha-L-arabinopyranosidic linkage in ginsenoside Rb2 (alpha-L-arabinopyranosyl-(1-&gt;6)-alpha-D-glucopyranosyl) to release alpha-D-glucopyranosyl (Rd). It is not able to hydrolyze alpha-L-arabinofuranosyl-(1-&gt;6)-alpha-D-glucopyranosyl (Rc).</text>
</comment>
<keyword evidence="2 6" id="KW-0378">Hydrolase</keyword>
<evidence type="ECO:0000313" key="7">
    <source>
        <dbReference type="Proteomes" id="UP001142462"/>
    </source>
</evidence>
<keyword evidence="7" id="KW-1185">Reference proteome</keyword>
<dbReference type="InterPro" id="IPR017853">
    <property type="entry name" value="GH"/>
</dbReference>
<name>A0A9W6H377_9MICO</name>
<dbReference type="Gene3D" id="3.40.50.1700">
    <property type="entry name" value="Glycoside hydrolase family 3 C-terminal domain"/>
    <property type="match status" value="1"/>
</dbReference>
<dbReference type="PRINTS" id="PR00133">
    <property type="entry name" value="GLHYDRLASE3"/>
</dbReference>
<dbReference type="InterPro" id="IPR026891">
    <property type="entry name" value="Fn3-like"/>
</dbReference>
<dbReference type="Pfam" id="PF00933">
    <property type="entry name" value="Glyco_hydro_3"/>
    <property type="match status" value="1"/>
</dbReference>
<evidence type="ECO:0000256" key="3">
    <source>
        <dbReference type="ARBA" id="ARBA00058905"/>
    </source>
</evidence>
<dbReference type="GO" id="GO:0005975">
    <property type="term" value="P:carbohydrate metabolic process"/>
    <property type="evidence" value="ECO:0007669"/>
    <property type="project" value="InterPro"/>
</dbReference>
<dbReference type="Pfam" id="PF14310">
    <property type="entry name" value="Fn3-like"/>
    <property type="match status" value="1"/>
</dbReference>
<dbReference type="InterPro" id="IPR002772">
    <property type="entry name" value="Glyco_hydro_3_C"/>
</dbReference>
<proteinExistence type="inferred from homology"/>
<dbReference type="InterPro" id="IPR036962">
    <property type="entry name" value="Glyco_hydro_3_N_sf"/>
</dbReference>
<sequence length="739" mass="78612">MHAAVSRLSLDEKISLLTGDSFWTTRGVEHAGVEGAVLTDGPHGVRLQTGSADHLGINDSHPATSFPTAAATGSTWDPELLEEMGEALGRESRALGVDVLLGPGVNIKRSPLCGRNFEYFSEDPLLAGALGAGWVRGLQAQGVGASLKHFAANNQETERMRVSAEVDERTLREIYLPAFERVVKDAQPATVMCAYNRINGTYASEHRWLLTDVLRDEWGYDGYVVSDWGAVSNPPAAVAAGLDLTMPAAGPRHAADIRAALDRGDLDEAAIDLAVSRILTVHDRLRAARGETPAVDHDAHHALARRIAAESTVLLANEGGILPLSADEGSIAVIGEFARSPRYQGAGSSHIQPTRLDAALDAIREVAGDVSFVAGFRLDGEADAALVDEAVAAARAARTVVLFLGLPAEDESEGFDRTHIDLPRVQRDLLDAVLAVNERVVVVLSNGSVVSLGCIVGRVPAILEMWLGGQASGSAAADVLFGVAEPAGRLAETIPLRLADNPAHVNFPGSPKKVVYGERVYVGYRWYDRTEREVAFPFGFGLGYTTFELTDVAVSVPDAGRAHAVVEVTVSNTGARDGAEVVQVYVGDPEASVDRPVRELRAFRKVRLAAGESTRVRLELDERAFAFWGETGWTVEPGAFTVEVGTSSRDIVATTEIELDVPPVVPELDLESTIGDWQRHPVGRGVLEGALAAQGGASAAIFADPEISRMMESMPLRTMLGFGGEVDGTSATEALLAQL</sequence>
<dbReference type="InterPro" id="IPR001764">
    <property type="entry name" value="Glyco_hydro_3_N"/>
</dbReference>
<dbReference type="Gene3D" id="2.60.40.10">
    <property type="entry name" value="Immunoglobulins"/>
    <property type="match status" value="1"/>
</dbReference>
<organism evidence="6 7">
    <name type="scientific">Microbacterium barkeri</name>
    <dbReference type="NCBI Taxonomy" id="33917"/>
    <lineage>
        <taxon>Bacteria</taxon>
        <taxon>Bacillati</taxon>
        <taxon>Actinomycetota</taxon>
        <taxon>Actinomycetes</taxon>
        <taxon>Micrococcales</taxon>
        <taxon>Microbacteriaceae</taxon>
        <taxon>Microbacterium</taxon>
    </lineage>
</organism>
<gene>
    <name evidence="6" type="ORF">GCM10017576_14330</name>
</gene>
<dbReference type="GO" id="GO:0008422">
    <property type="term" value="F:beta-glucosidase activity"/>
    <property type="evidence" value="ECO:0007669"/>
    <property type="project" value="UniProtKB-ARBA"/>
</dbReference>
<dbReference type="EMBL" id="BSEJ01000005">
    <property type="protein sequence ID" value="GLJ61304.1"/>
    <property type="molecule type" value="Genomic_DNA"/>
</dbReference>
<dbReference type="SMART" id="SM01217">
    <property type="entry name" value="Fn3_like"/>
    <property type="match status" value="1"/>
</dbReference>
<evidence type="ECO:0000313" key="6">
    <source>
        <dbReference type="EMBL" id="GLJ61304.1"/>
    </source>
</evidence>
<evidence type="ECO:0000256" key="2">
    <source>
        <dbReference type="ARBA" id="ARBA00022801"/>
    </source>
</evidence>
<evidence type="ECO:0000256" key="4">
    <source>
        <dbReference type="ARBA" id="ARBA00074219"/>
    </source>
</evidence>
<dbReference type="InterPro" id="IPR013783">
    <property type="entry name" value="Ig-like_fold"/>
</dbReference>
<dbReference type="PANTHER" id="PTHR42715">
    <property type="entry name" value="BETA-GLUCOSIDASE"/>
    <property type="match status" value="1"/>
</dbReference>
<comment type="caution">
    <text evidence="6">The sequence shown here is derived from an EMBL/GenBank/DDBJ whole genome shotgun (WGS) entry which is preliminary data.</text>
</comment>
<dbReference type="SUPFAM" id="SSF51445">
    <property type="entry name" value="(Trans)glycosidases"/>
    <property type="match status" value="1"/>
</dbReference>
<comment type="similarity">
    <text evidence="1">Belongs to the glycosyl hydrolase 3 family.</text>
</comment>
<dbReference type="RefSeq" id="WP_271173016.1">
    <property type="nucleotide sequence ID" value="NZ_BSEJ01000005.1"/>
</dbReference>
<dbReference type="PANTHER" id="PTHR42715:SF10">
    <property type="entry name" value="BETA-GLUCOSIDASE"/>
    <property type="match status" value="1"/>
</dbReference>
<dbReference type="Gene3D" id="3.20.20.300">
    <property type="entry name" value="Glycoside hydrolase, family 3, N-terminal domain"/>
    <property type="match status" value="1"/>
</dbReference>
<dbReference type="InterPro" id="IPR036881">
    <property type="entry name" value="Glyco_hydro_3_C_sf"/>
</dbReference>
<dbReference type="InterPro" id="IPR050288">
    <property type="entry name" value="Cellulose_deg_GH3"/>
</dbReference>